<dbReference type="InterPro" id="IPR014044">
    <property type="entry name" value="CAP_dom"/>
</dbReference>
<evidence type="ECO:0000256" key="1">
    <source>
        <dbReference type="ARBA" id="ARBA00010641"/>
    </source>
</evidence>
<dbReference type="NCBIfam" id="TIGR02937">
    <property type="entry name" value="sigma70-ECF"/>
    <property type="match status" value="1"/>
</dbReference>
<keyword evidence="4" id="KW-0238">DNA-binding</keyword>
<evidence type="ECO:0000256" key="3">
    <source>
        <dbReference type="ARBA" id="ARBA00023082"/>
    </source>
</evidence>
<dbReference type="EMBL" id="MTBP01000003">
    <property type="protein sequence ID" value="POM23572.1"/>
    <property type="molecule type" value="Genomic_DNA"/>
</dbReference>
<name>A0A2P4UEY0_9ACTN</name>
<dbReference type="SUPFAM" id="SSF88946">
    <property type="entry name" value="Sigma2 domain of RNA polymerase sigma factors"/>
    <property type="match status" value="1"/>
</dbReference>
<dbReference type="Proteomes" id="UP000242367">
    <property type="component" value="Unassembled WGS sequence"/>
</dbReference>
<comment type="similarity">
    <text evidence="1">Belongs to the sigma-70 factor family. ECF subfamily.</text>
</comment>
<evidence type="ECO:0000259" key="7">
    <source>
        <dbReference type="Pfam" id="PF00188"/>
    </source>
</evidence>
<keyword evidence="10" id="KW-1185">Reference proteome</keyword>
<dbReference type="InterPro" id="IPR013325">
    <property type="entry name" value="RNA_pol_sigma_r2"/>
</dbReference>
<feature type="domain" description="RNA polymerase sigma-70 region 2" evidence="8">
    <location>
        <begin position="28"/>
        <end position="95"/>
    </location>
</feature>
<dbReference type="InterPro" id="IPR039425">
    <property type="entry name" value="RNA_pol_sigma-70-like"/>
</dbReference>
<dbReference type="InterPro" id="IPR036388">
    <property type="entry name" value="WH-like_DNA-bd_sf"/>
</dbReference>
<dbReference type="SUPFAM" id="SSF88659">
    <property type="entry name" value="Sigma3 and sigma4 domains of RNA polymerase sigma factors"/>
    <property type="match status" value="1"/>
</dbReference>
<evidence type="ECO:0000256" key="2">
    <source>
        <dbReference type="ARBA" id="ARBA00023015"/>
    </source>
</evidence>
<evidence type="ECO:0000313" key="10">
    <source>
        <dbReference type="Proteomes" id="UP000242367"/>
    </source>
</evidence>
<comment type="caution">
    <text evidence="9">The sequence shown here is derived from an EMBL/GenBank/DDBJ whole genome shotgun (WGS) entry which is preliminary data.</text>
</comment>
<keyword evidence="3" id="KW-0731">Sigma factor</keyword>
<dbReference type="GO" id="GO:0006352">
    <property type="term" value="P:DNA-templated transcription initiation"/>
    <property type="evidence" value="ECO:0007669"/>
    <property type="project" value="InterPro"/>
</dbReference>
<sequence length="504" mass="52713">MIETVGADLPDLAERVRAGDEQAVAEVFLRHHSAMLAYAYALCRDRHTAEDLASEAFTRVLQAVRRGGGPDGAWRPYLYAAVRNLAADWARAQRRAVPSDDIADLAETAGPSAGAGTGPDEHAARAEDRSLISAAFRALPAREQTVLWHTIVEEESRAQVAATLGTTQNHLNVLVFRARESLREAYLALHAASTCAGYAKLLARAVRRQRDSRKLRAHLDDCPRCRAAHAELTELDRYLRAALLPAVLLPTLVAKSGAAAVTGAVTGAVGKAGLLHKLVSLPAAGAVGAAGVALVAVPVVIALNAPENPAPRGDPPAAASARPGPSEPRRPRLPGATGDVVAEPIQGQTAVTTAAPSAPPVRTAPTPKAKPKPAPGATGAQWRAIQDGRPMIAAANQGRAGNGVPALRTDDRLNRAAADQALEMARTRAVQTQTQQMTERYGYQNWTGAYSSGGIDPVTAATRWFGAEAPAGSVARSFATRAIGAACARNAQGMTWCALIVGQS</sequence>
<dbReference type="Gene3D" id="1.10.1740.10">
    <property type="match status" value="1"/>
</dbReference>
<dbReference type="InterPro" id="IPR035940">
    <property type="entry name" value="CAP_sf"/>
</dbReference>
<dbReference type="AlphaFoldDB" id="A0A2P4UEY0"/>
<feature type="region of interest" description="Disordered" evidence="6">
    <location>
        <begin position="307"/>
        <end position="380"/>
    </location>
</feature>
<dbReference type="InterPro" id="IPR013324">
    <property type="entry name" value="RNA_pol_sigma_r3/r4-like"/>
</dbReference>
<dbReference type="GO" id="GO:0016987">
    <property type="term" value="F:sigma factor activity"/>
    <property type="evidence" value="ECO:0007669"/>
    <property type="project" value="UniProtKB-KW"/>
</dbReference>
<organism evidence="9 10">
    <name type="scientific">Actinomadura rubteroloni</name>
    <dbReference type="NCBI Taxonomy" id="1926885"/>
    <lineage>
        <taxon>Bacteria</taxon>
        <taxon>Bacillati</taxon>
        <taxon>Actinomycetota</taxon>
        <taxon>Actinomycetes</taxon>
        <taxon>Streptosporangiales</taxon>
        <taxon>Thermomonosporaceae</taxon>
        <taxon>Actinomadura</taxon>
    </lineage>
</organism>
<evidence type="ECO:0000259" key="8">
    <source>
        <dbReference type="Pfam" id="PF04542"/>
    </source>
</evidence>
<keyword evidence="5" id="KW-0804">Transcription</keyword>
<dbReference type="Gene3D" id="3.40.33.10">
    <property type="entry name" value="CAP"/>
    <property type="match status" value="1"/>
</dbReference>
<dbReference type="PANTHER" id="PTHR43133">
    <property type="entry name" value="RNA POLYMERASE ECF-TYPE SIGMA FACTO"/>
    <property type="match status" value="1"/>
</dbReference>
<evidence type="ECO:0000313" key="9">
    <source>
        <dbReference type="EMBL" id="POM23572.1"/>
    </source>
</evidence>
<dbReference type="Pfam" id="PF00188">
    <property type="entry name" value="CAP"/>
    <property type="match status" value="1"/>
</dbReference>
<feature type="domain" description="SCP" evidence="7">
    <location>
        <begin position="394"/>
        <end position="466"/>
    </location>
</feature>
<keyword evidence="2" id="KW-0805">Transcription regulation</keyword>
<reference evidence="9 10" key="1">
    <citation type="journal article" date="2017" name="Chemistry">
        <title>Isolation, Biosynthesis and Chemical Modifications of Rubterolones A-F: Rare Tropolone Alkaloids from Actinomadura sp. 5-2.</title>
        <authorList>
            <person name="Guo H."/>
            <person name="Benndorf R."/>
            <person name="Leichnitz D."/>
            <person name="Klassen J.L."/>
            <person name="Vollmers J."/>
            <person name="Gorls H."/>
            <person name="Steinacker M."/>
            <person name="Weigel C."/>
            <person name="Dahse H.M."/>
            <person name="Kaster A.K."/>
            <person name="de Beer Z.W."/>
            <person name="Poulsen M."/>
            <person name="Beemelmanns C."/>
        </authorList>
    </citation>
    <scope>NUCLEOTIDE SEQUENCE [LARGE SCALE GENOMIC DNA]</scope>
    <source>
        <strain evidence="9 10">5-2</strain>
    </source>
</reference>
<proteinExistence type="inferred from homology"/>
<dbReference type="Gene3D" id="1.10.10.10">
    <property type="entry name" value="Winged helix-like DNA-binding domain superfamily/Winged helix DNA-binding domain"/>
    <property type="match status" value="1"/>
</dbReference>
<dbReference type="InterPro" id="IPR014284">
    <property type="entry name" value="RNA_pol_sigma-70_dom"/>
</dbReference>
<feature type="compositionally biased region" description="Low complexity" evidence="6">
    <location>
        <begin position="349"/>
        <end position="367"/>
    </location>
</feature>
<protein>
    <submittedName>
        <fullName evidence="9">ECF RNA polymerase sigma factor SigW</fullName>
    </submittedName>
</protein>
<accession>A0A2P4UEY0</accession>
<dbReference type="RefSeq" id="WP_168212220.1">
    <property type="nucleotide sequence ID" value="NZ_MTBP01000003.1"/>
</dbReference>
<dbReference type="Pfam" id="PF04542">
    <property type="entry name" value="Sigma70_r2"/>
    <property type="match status" value="1"/>
</dbReference>
<dbReference type="InterPro" id="IPR007627">
    <property type="entry name" value="RNA_pol_sigma70_r2"/>
</dbReference>
<evidence type="ECO:0000256" key="6">
    <source>
        <dbReference type="SAM" id="MobiDB-lite"/>
    </source>
</evidence>
<feature type="compositionally biased region" description="Low complexity" evidence="6">
    <location>
        <begin position="315"/>
        <end position="324"/>
    </location>
</feature>
<dbReference type="GO" id="GO:0003677">
    <property type="term" value="F:DNA binding"/>
    <property type="evidence" value="ECO:0007669"/>
    <property type="project" value="UniProtKB-KW"/>
</dbReference>
<gene>
    <name evidence="9" type="primary">sigW_3</name>
    <name evidence="9" type="ORF">BTM25_47270</name>
</gene>
<evidence type="ECO:0000256" key="5">
    <source>
        <dbReference type="ARBA" id="ARBA00023163"/>
    </source>
</evidence>
<evidence type="ECO:0000256" key="4">
    <source>
        <dbReference type="ARBA" id="ARBA00023125"/>
    </source>
</evidence>
<dbReference type="PANTHER" id="PTHR43133:SF8">
    <property type="entry name" value="RNA POLYMERASE SIGMA FACTOR HI_1459-RELATED"/>
    <property type="match status" value="1"/>
</dbReference>